<comment type="caution">
    <text evidence="9">Lacks conserved residue(s) required for the propagation of feature annotation.</text>
</comment>
<feature type="binding site" evidence="9">
    <location>
        <begin position="214"/>
        <end position="217"/>
    </location>
    <ligand>
        <name>a ribonucleoside 5'-phosphate</name>
        <dbReference type="ChEBI" id="CHEBI:58043"/>
    </ligand>
</feature>
<dbReference type="Gene3D" id="3.40.50.300">
    <property type="entry name" value="P-loop containing nucleotide triphosphate hydrolases"/>
    <property type="match status" value="1"/>
</dbReference>
<dbReference type="Pfam" id="PF00406">
    <property type="entry name" value="ADK"/>
    <property type="match status" value="1"/>
</dbReference>
<dbReference type="GO" id="GO:0005634">
    <property type="term" value="C:nucleus"/>
    <property type="evidence" value="ECO:0007669"/>
    <property type="project" value="UniProtKB-SubCell"/>
</dbReference>
<protein>
    <recommendedName>
        <fullName evidence="9">UMP-CMP kinase</fullName>
        <ecNumber evidence="9">2.7.4.14</ecNumber>
    </recommendedName>
    <alternativeName>
        <fullName evidence="9">Deoxycytidylate kinase</fullName>
        <shortName evidence="9">CK</shortName>
        <shortName evidence="9">dCMP kinase</shortName>
    </alternativeName>
    <alternativeName>
        <fullName evidence="9">Uridine monophosphate/cytidine monophosphate kinase</fullName>
        <shortName evidence="9">UMP/CMP kinase</shortName>
        <shortName evidence="9">UMP/CMPK</shortName>
    </alternativeName>
</protein>
<dbReference type="InterPro" id="IPR006266">
    <property type="entry name" value="UMP_CMP_kinase"/>
</dbReference>
<keyword evidence="1 9" id="KW-0963">Cytoplasm</keyword>
<dbReference type="PANTHER" id="PTHR23359">
    <property type="entry name" value="NUCLEOTIDE KINASE"/>
    <property type="match status" value="1"/>
</dbReference>
<dbReference type="RefSeq" id="XP_007508920.1">
    <property type="nucleotide sequence ID" value="XM_007508858.1"/>
</dbReference>
<keyword evidence="2 9" id="KW-0808">Transferase</keyword>
<comment type="catalytic activity">
    <reaction evidence="9">
        <text>dCMP + ATP = dCDP + ADP</text>
        <dbReference type="Rhea" id="RHEA:25094"/>
        <dbReference type="ChEBI" id="CHEBI:30616"/>
        <dbReference type="ChEBI" id="CHEBI:57566"/>
        <dbReference type="ChEBI" id="CHEBI:58593"/>
        <dbReference type="ChEBI" id="CHEBI:456216"/>
        <dbReference type="EC" id="2.7.4.14"/>
    </reaction>
</comment>
<feature type="binding site" evidence="9">
    <location>
        <position position="296"/>
    </location>
    <ligand>
        <name>ATP</name>
        <dbReference type="ChEBI" id="CHEBI:30616"/>
    </ligand>
</feature>
<comment type="subunit">
    <text evidence="9">Monomer.</text>
</comment>
<comment type="domain">
    <text evidence="9">Consists of three domains, a large central CORE domain and two small peripheral domains, NMPbind and LID, which undergo movements during catalysis. The LID domain closes over the site of phosphoryl transfer upon ATP binding. Assembling and dissambling the active center during each catalytic cycle provides an effective means to prevent ATP hydrolysis.</text>
</comment>
<dbReference type="EC" id="2.7.4.14" evidence="9"/>
<dbReference type="PRINTS" id="PR00094">
    <property type="entry name" value="ADENYLTKNASE"/>
</dbReference>
<evidence type="ECO:0000256" key="2">
    <source>
        <dbReference type="ARBA" id="ARBA00022679"/>
    </source>
</evidence>
<comment type="catalytic activity">
    <reaction evidence="8 9">
        <text>UMP + ATP = UDP + ADP</text>
        <dbReference type="Rhea" id="RHEA:24400"/>
        <dbReference type="ChEBI" id="CHEBI:30616"/>
        <dbReference type="ChEBI" id="CHEBI:57865"/>
        <dbReference type="ChEBI" id="CHEBI:58223"/>
        <dbReference type="ChEBI" id="CHEBI:456216"/>
        <dbReference type="EC" id="2.7.4.14"/>
    </reaction>
</comment>
<feature type="binding site" evidence="9">
    <location>
        <position position="253"/>
    </location>
    <ligand>
        <name>ATP</name>
        <dbReference type="ChEBI" id="CHEBI:30616"/>
    </ligand>
</feature>
<comment type="cofactor">
    <cofactor evidence="9">
        <name>Mg(2+)</name>
        <dbReference type="ChEBI" id="CHEBI:18420"/>
    </cofactor>
    <text evidence="9">Binds 1 Mg(2+) ion per monomer.</text>
</comment>
<evidence type="ECO:0000256" key="3">
    <source>
        <dbReference type="ARBA" id="ARBA00022741"/>
    </source>
</evidence>
<sequence>MRRSIFVGFHRAASKSLAHTTFTNTTRDKSFTENNAVFFSLCLRWFASSSSSSSSSSVTQREEGYNASSGIASKSSSSVVRCDLRRGGEKSASSSYSHSTETTPTSSGKIRSTKIVDDDMTEQQPKKKNNHVVFVLGGPGAGKGTQCANIVRDYNFTHLSAGDLLRAHMKSGTEDGNMVAQMIKDGKIVPSAVTVKLLLNAMADSKSNRFLIDGFPRNKENRDAWVSEAGYDCDFVLMYDCTEEVMLERLLGRNEGRTDDNVESIKKRFVTFRESSVPVVEFYETLGKVRKVDAIATPEEVYEKTKESFAQFE</sequence>
<comment type="similarity">
    <text evidence="9">Belongs to the adenylate kinase family. UMP-CMP kinase subfamily.</text>
</comment>
<keyword evidence="6 9" id="KW-0665">Pyrimidine biosynthesis</keyword>
<evidence type="ECO:0000256" key="5">
    <source>
        <dbReference type="ARBA" id="ARBA00022840"/>
    </source>
</evidence>
<evidence type="ECO:0000256" key="9">
    <source>
        <dbReference type="HAMAP-Rule" id="MF_03172"/>
    </source>
</evidence>
<name>K8EPM2_9CHLO</name>
<dbReference type="GO" id="GO:0036430">
    <property type="term" value="F:CMP kinase activity"/>
    <property type="evidence" value="ECO:0007669"/>
    <property type="project" value="RHEA"/>
</dbReference>
<feature type="binding site" evidence="9">
    <location>
        <position position="166"/>
    </location>
    <ligand>
        <name>a ribonucleoside 5'-phosphate</name>
        <dbReference type="ChEBI" id="CHEBI:58043"/>
    </ligand>
</feature>
<feature type="compositionally biased region" description="Low complexity" evidence="10">
    <location>
        <begin position="91"/>
        <end position="107"/>
    </location>
</feature>
<dbReference type="eggNOG" id="KOG3079">
    <property type="taxonomic scope" value="Eukaryota"/>
</dbReference>
<evidence type="ECO:0000256" key="7">
    <source>
        <dbReference type="ARBA" id="ARBA00023242"/>
    </source>
</evidence>
<dbReference type="STRING" id="41875.K8EPM2"/>
<reference evidence="11 12" key="1">
    <citation type="submission" date="2011-10" db="EMBL/GenBank/DDBJ databases">
        <authorList>
            <person name="Genoscope - CEA"/>
        </authorList>
    </citation>
    <scope>NUCLEOTIDE SEQUENCE [LARGE SCALE GENOMIC DNA]</scope>
    <source>
        <strain evidence="11 12">RCC 1105</strain>
    </source>
</reference>
<dbReference type="GO" id="GO:0006221">
    <property type="term" value="P:pyrimidine nucleotide biosynthetic process"/>
    <property type="evidence" value="ECO:0007669"/>
    <property type="project" value="UniProtKB-UniRule"/>
</dbReference>
<dbReference type="InterPro" id="IPR033690">
    <property type="entry name" value="Adenylat_kinase_CS"/>
</dbReference>
<evidence type="ECO:0000256" key="6">
    <source>
        <dbReference type="ARBA" id="ARBA00022975"/>
    </source>
</evidence>
<dbReference type="GO" id="GO:0005737">
    <property type="term" value="C:cytoplasm"/>
    <property type="evidence" value="ECO:0007669"/>
    <property type="project" value="UniProtKB-SubCell"/>
</dbReference>
<gene>
    <name evidence="11" type="ordered locus">Bathy15g01080</name>
</gene>
<dbReference type="GO" id="GO:0005524">
    <property type="term" value="F:ATP binding"/>
    <property type="evidence" value="ECO:0007669"/>
    <property type="project" value="UniProtKB-KW"/>
</dbReference>
<dbReference type="GO" id="GO:0036431">
    <property type="term" value="F:dCMP kinase activity"/>
    <property type="evidence" value="ECO:0007669"/>
    <property type="project" value="RHEA"/>
</dbReference>
<dbReference type="FunFam" id="3.40.50.300:FF:000315">
    <property type="entry name" value="Adenylate kinase 1"/>
    <property type="match status" value="1"/>
</dbReference>
<organism evidence="11 12">
    <name type="scientific">Bathycoccus prasinos</name>
    <dbReference type="NCBI Taxonomy" id="41875"/>
    <lineage>
        <taxon>Eukaryota</taxon>
        <taxon>Viridiplantae</taxon>
        <taxon>Chlorophyta</taxon>
        <taxon>Mamiellophyceae</taxon>
        <taxon>Mamiellales</taxon>
        <taxon>Bathycoccaceae</taxon>
        <taxon>Bathycoccus</taxon>
    </lineage>
</organism>
<dbReference type="Proteomes" id="UP000198341">
    <property type="component" value="Chromosome 15"/>
</dbReference>
<proteinExistence type="inferred from homology"/>
<evidence type="ECO:0000256" key="4">
    <source>
        <dbReference type="ARBA" id="ARBA00022777"/>
    </source>
</evidence>
<accession>K8EPM2</accession>
<feature type="binding site" evidence="9">
    <location>
        <begin position="187"/>
        <end position="189"/>
    </location>
    <ligand>
        <name>a ribonucleoside 5'-phosphate</name>
        <dbReference type="ChEBI" id="CHEBI:58043"/>
    </ligand>
</feature>
<keyword evidence="12" id="KW-1185">Reference proteome</keyword>
<evidence type="ECO:0000313" key="11">
    <source>
        <dbReference type="EMBL" id="CCO20006.1"/>
    </source>
</evidence>
<comment type="subcellular location">
    <subcellularLocation>
        <location evidence="9">Cytoplasm</location>
    </subcellularLocation>
    <subcellularLocation>
        <location evidence="9">Nucleus</location>
    </subcellularLocation>
</comment>
<dbReference type="GeneID" id="19011608"/>
<feature type="binding site" evidence="9">
    <location>
        <position position="268"/>
    </location>
    <ligand>
        <name>a ribonucleoside 5'-phosphate</name>
        <dbReference type="ChEBI" id="CHEBI:58043"/>
    </ligand>
</feature>
<dbReference type="InterPro" id="IPR027417">
    <property type="entry name" value="P-loop_NTPase"/>
</dbReference>
<dbReference type="InterPro" id="IPR000850">
    <property type="entry name" value="Adenylat/UMP-CMP_kin"/>
</dbReference>
<dbReference type="AlphaFoldDB" id="K8EPM2"/>
<feature type="region of interest" description="Disordered" evidence="10">
    <location>
        <begin position="89"/>
        <end position="126"/>
    </location>
</feature>
<evidence type="ECO:0000313" key="12">
    <source>
        <dbReference type="Proteomes" id="UP000198341"/>
    </source>
</evidence>
<comment type="catalytic activity">
    <reaction evidence="9">
        <text>CMP + ATP = CDP + ADP</text>
        <dbReference type="Rhea" id="RHEA:11600"/>
        <dbReference type="ChEBI" id="CHEBI:30616"/>
        <dbReference type="ChEBI" id="CHEBI:58069"/>
        <dbReference type="ChEBI" id="CHEBI:60377"/>
        <dbReference type="ChEBI" id="CHEBI:456216"/>
        <dbReference type="EC" id="2.7.4.14"/>
    </reaction>
</comment>
<keyword evidence="3 9" id="KW-0547">Nucleotide-binding</keyword>
<keyword evidence="7 9" id="KW-0539">Nucleus</keyword>
<keyword evidence="4 9" id="KW-0418">Kinase</keyword>
<dbReference type="SUPFAM" id="SSF52540">
    <property type="entry name" value="P-loop containing nucleoside triphosphate hydrolases"/>
    <property type="match status" value="1"/>
</dbReference>
<dbReference type="NCBIfam" id="TIGR01359">
    <property type="entry name" value="UMP_CMP_kin_fam"/>
    <property type="match status" value="1"/>
</dbReference>
<dbReference type="HAMAP" id="MF_00235">
    <property type="entry name" value="Adenylate_kinase_Adk"/>
    <property type="match status" value="1"/>
</dbReference>
<dbReference type="HAMAP" id="MF_03172">
    <property type="entry name" value="Adenylate_kinase_UMP_CMP_kin"/>
    <property type="match status" value="1"/>
</dbReference>
<evidence type="ECO:0000256" key="10">
    <source>
        <dbReference type="SAM" id="MobiDB-lite"/>
    </source>
</evidence>
<dbReference type="KEGG" id="bpg:Bathy15g01080"/>
<feature type="binding site" evidence="9">
    <location>
        <position position="221"/>
    </location>
    <ligand>
        <name>CMP</name>
        <dbReference type="ChEBI" id="CHEBI:60377"/>
    </ligand>
</feature>
<dbReference type="OrthoDB" id="442176at2759"/>
<evidence type="ECO:0000256" key="8">
    <source>
        <dbReference type="ARBA" id="ARBA00048116"/>
    </source>
</evidence>
<keyword evidence="5 9" id="KW-0067">ATP-binding</keyword>
<feature type="binding site" evidence="9">
    <location>
        <begin position="140"/>
        <end position="145"/>
    </location>
    <ligand>
        <name>ATP</name>
        <dbReference type="ChEBI" id="CHEBI:30616"/>
    </ligand>
</feature>
<feature type="binding site" evidence="9">
    <location>
        <position position="257"/>
    </location>
    <ligand>
        <name>a ribonucleoside 5'-phosphate</name>
        <dbReference type="ChEBI" id="CHEBI:58043"/>
    </ligand>
</feature>
<dbReference type="CDD" id="cd01428">
    <property type="entry name" value="ADK"/>
    <property type="match status" value="1"/>
</dbReference>
<evidence type="ECO:0000256" key="1">
    <source>
        <dbReference type="ARBA" id="ARBA00022490"/>
    </source>
</evidence>
<dbReference type="PROSITE" id="PS00113">
    <property type="entry name" value="ADENYLATE_KINASE"/>
    <property type="match status" value="1"/>
</dbReference>
<dbReference type="GO" id="GO:0033862">
    <property type="term" value="F:UMP kinase activity"/>
    <property type="evidence" value="ECO:0007669"/>
    <property type="project" value="RHEA"/>
</dbReference>
<comment type="function">
    <text evidence="9">Catalyzes the phosphorylation of pyrimidine nucleoside monophosphates at the expense of ATP. Plays an important role in de novo pyrimidine nucleotide biosynthesis. Has preference for UMP and CMP as phosphate acceptors.</text>
</comment>
<dbReference type="EMBL" id="FO082264">
    <property type="protein sequence ID" value="CCO20006.1"/>
    <property type="molecule type" value="Genomic_DNA"/>
</dbReference>
<feature type="region of interest" description="Disordered" evidence="10">
    <location>
        <begin position="50"/>
        <end position="71"/>
    </location>
</feature>
<dbReference type="GO" id="GO:0006207">
    <property type="term" value="P:'de novo' pyrimidine nucleobase biosynthetic process"/>
    <property type="evidence" value="ECO:0007669"/>
    <property type="project" value="InterPro"/>
</dbReference>